<organism evidence="5 6">
    <name type="scientific">Actinomadura rayongensis</name>
    <dbReference type="NCBI Taxonomy" id="1429076"/>
    <lineage>
        <taxon>Bacteria</taxon>
        <taxon>Bacillati</taxon>
        <taxon>Actinomycetota</taxon>
        <taxon>Actinomycetes</taxon>
        <taxon>Streptosporangiales</taxon>
        <taxon>Thermomonosporaceae</taxon>
        <taxon>Actinomadura</taxon>
    </lineage>
</organism>
<proteinExistence type="inferred from homology"/>
<dbReference type="OrthoDB" id="3197085at2"/>
<reference evidence="5 6" key="1">
    <citation type="submission" date="2019-12" db="EMBL/GenBank/DDBJ databases">
        <title>Nocardia macrotermitis sp. nov. and Nocardia aurantia sp. nov., isolated from the gut of the fungus growing-termite Macrotermes natalensis.</title>
        <authorList>
            <person name="Christine B."/>
            <person name="Rene B."/>
        </authorList>
    </citation>
    <scope>NUCLEOTIDE SEQUENCE [LARGE SCALE GENOMIC DNA]</scope>
    <source>
        <strain evidence="5 6">DSM 102126</strain>
    </source>
</reference>
<evidence type="ECO:0000256" key="3">
    <source>
        <dbReference type="ARBA" id="ARBA00023125"/>
    </source>
</evidence>
<evidence type="ECO:0000256" key="1">
    <source>
        <dbReference type="ARBA" id="ARBA00010923"/>
    </source>
</evidence>
<evidence type="ECO:0000256" key="2">
    <source>
        <dbReference type="ARBA" id="ARBA00022747"/>
    </source>
</evidence>
<evidence type="ECO:0000313" key="5">
    <source>
        <dbReference type="EMBL" id="MXQ65691.1"/>
    </source>
</evidence>
<dbReference type="PANTHER" id="PTHR30408:SF13">
    <property type="entry name" value="TYPE I RESTRICTION ENZYME HINDI SPECIFICITY SUBUNIT"/>
    <property type="match status" value="1"/>
</dbReference>
<comment type="caution">
    <text evidence="5">The sequence shown here is derived from an EMBL/GenBank/DDBJ whole genome shotgun (WGS) entry which is preliminary data.</text>
</comment>
<dbReference type="GO" id="GO:0003677">
    <property type="term" value="F:DNA binding"/>
    <property type="evidence" value="ECO:0007669"/>
    <property type="project" value="UniProtKB-KW"/>
</dbReference>
<protein>
    <submittedName>
        <fullName evidence="5">Restriction endonuclease subunit S</fullName>
    </submittedName>
</protein>
<dbReference type="GO" id="GO:0004519">
    <property type="term" value="F:endonuclease activity"/>
    <property type="evidence" value="ECO:0007669"/>
    <property type="project" value="UniProtKB-KW"/>
</dbReference>
<dbReference type="SUPFAM" id="SSF116734">
    <property type="entry name" value="DNA methylase specificity domain"/>
    <property type="match status" value="2"/>
</dbReference>
<dbReference type="Gene3D" id="3.90.220.20">
    <property type="entry name" value="DNA methylase specificity domains"/>
    <property type="match status" value="2"/>
</dbReference>
<keyword evidence="5" id="KW-0540">Nuclease</keyword>
<dbReference type="GO" id="GO:0009307">
    <property type="term" value="P:DNA restriction-modification system"/>
    <property type="evidence" value="ECO:0007669"/>
    <property type="project" value="UniProtKB-KW"/>
</dbReference>
<sequence length="405" mass="45006">MSEWRNVTLKDVITIKHGFAFKGEFFSETMPGPILVTPGNFAIGGGFKGNRKKYFTGDVPGEYVLSAGDLVVTMTDLSKAGDTLGYSAMIPSDATYLHNQRIGLVQIDNPSILDKSFLNYMLRTPSYRSYILATSSGSTVRHTSPSRICEYSTRIPELCVQKAIANVLGALDDKIVVNDRIAATYEEIVCLRFADLAIDVDPSPGEEITASDLIAFNPRYRTTSRDDAVYVDMAALSTRTARVIQWARRPSKSGTRFSNGDTVMARITPCLENGKTAYIDFLEPNEIGIGSTEFIVMRARDDIPSHVSYCLARSPRFREHAIRNMVGSSGRQRVAAASLMEFPLSRPRQPELAKFGEFTSKSFEHMKSLDAETQRLMQLRDVLLPKLMSGQIRVRDAEKVVEEAV</sequence>
<dbReference type="PANTHER" id="PTHR30408">
    <property type="entry name" value="TYPE-1 RESTRICTION ENZYME ECOKI SPECIFICITY PROTEIN"/>
    <property type="match status" value="1"/>
</dbReference>
<accession>A0A6I4W892</accession>
<dbReference type="AlphaFoldDB" id="A0A6I4W892"/>
<dbReference type="InterPro" id="IPR052021">
    <property type="entry name" value="Type-I_RS_S_subunit"/>
</dbReference>
<keyword evidence="5" id="KW-0378">Hydrolase</keyword>
<dbReference type="InterPro" id="IPR044946">
    <property type="entry name" value="Restrct_endonuc_typeI_TRD_sf"/>
</dbReference>
<dbReference type="CDD" id="cd17260">
    <property type="entry name" value="RMtype1_S_EcoEI-TRD1-CR1_like"/>
    <property type="match status" value="1"/>
</dbReference>
<dbReference type="EMBL" id="WUTW01000002">
    <property type="protein sequence ID" value="MXQ65691.1"/>
    <property type="molecule type" value="Genomic_DNA"/>
</dbReference>
<dbReference type="Proteomes" id="UP000431901">
    <property type="component" value="Unassembled WGS sequence"/>
</dbReference>
<keyword evidence="6" id="KW-1185">Reference proteome</keyword>
<name>A0A6I4W892_9ACTN</name>
<evidence type="ECO:0000313" key="6">
    <source>
        <dbReference type="Proteomes" id="UP000431901"/>
    </source>
</evidence>
<comment type="similarity">
    <text evidence="1">Belongs to the type-I restriction system S methylase family.</text>
</comment>
<keyword evidence="5" id="KW-0255">Endonuclease</keyword>
<dbReference type="RefSeq" id="WP_161103751.1">
    <property type="nucleotide sequence ID" value="NZ_JBHLYI010000006.1"/>
</dbReference>
<evidence type="ECO:0000259" key="4">
    <source>
        <dbReference type="Pfam" id="PF01420"/>
    </source>
</evidence>
<keyword evidence="2" id="KW-0680">Restriction system</keyword>
<dbReference type="CDD" id="cd17278">
    <property type="entry name" value="RMtype1_S_LdeBORF1052P-TRD2-CR2"/>
    <property type="match status" value="1"/>
</dbReference>
<keyword evidence="3" id="KW-0238">DNA-binding</keyword>
<dbReference type="Pfam" id="PF01420">
    <property type="entry name" value="Methylase_S"/>
    <property type="match status" value="1"/>
</dbReference>
<dbReference type="InterPro" id="IPR000055">
    <property type="entry name" value="Restrct_endonuc_typeI_TRD"/>
</dbReference>
<gene>
    <name evidence="5" type="ORF">GQ466_16815</name>
</gene>
<feature type="domain" description="Type I restriction modification DNA specificity" evidence="4">
    <location>
        <begin position="1"/>
        <end position="176"/>
    </location>
</feature>